<keyword evidence="2" id="KW-1003">Cell membrane</keyword>
<dbReference type="EMBL" id="CP023693">
    <property type="protein sequence ID" value="QEV31043.1"/>
    <property type="molecule type" value="Genomic_DNA"/>
</dbReference>
<gene>
    <name evidence="8" type="ORF">CP977_01710</name>
</gene>
<feature type="compositionally biased region" description="Polar residues" evidence="6">
    <location>
        <begin position="36"/>
        <end position="48"/>
    </location>
</feature>
<feature type="transmembrane region" description="Helical" evidence="7">
    <location>
        <begin position="228"/>
        <end position="248"/>
    </location>
</feature>
<feature type="transmembrane region" description="Helical" evidence="7">
    <location>
        <begin position="289"/>
        <end position="312"/>
    </location>
</feature>
<evidence type="ECO:0000313" key="9">
    <source>
        <dbReference type="Proteomes" id="UP000326029"/>
    </source>
</evidence>
<feature type="transmembrane region" description="Helical" evidence="7">
    <location>
        <begin position="260"/>
        <end position="283"/>
    </location>
</feature>
<accession>A0ABX6B9G2</accession>
<evidence type="ECO:0000256" key="5">
    <source>
        <dbReference type="ARBA" id="ARBA00023136"/>
    </source>
</evidence>
<evidence type="ECO:0000256" key="2">
    <source>
        <dbReference type="ARBA" id="ARBA00022475"/>
    </source>
</evidence>
<feature type="transmembrane region" description="Helical" evidence="7">
    <location>
        <begin position="81"/>
        <end position="103"/>
    </location>
</feature>
<dbReference type="PANTHER" id="PTHR30213:SF0">
    <property type="entry name" value="UPF0761 MEMBRANE PROTEIN YIHY"/>
    <property type="match status" value="1"/>
</dbReference>
<evidence type="ECO:0000256" key="6">
    <source>
        <dbReference type="SAM" id="MobiDB-lite"/>
    </source>
</evidence>
<dbReference type="NCBIfam" id="TIGR00765">
    <property type="entry name" value="yihY_not_rbn"/>
    <property type="match status" value="1"/>
</dbReference>
<evidence type="ECO:0000256" key="4">
    <source>
        <dbReference type="ARBA" id="ARBA00022989"/>
    </source>
</evidence>
<feature type="transmembrane region" description="Helical" evidence="7">
    <location>
        <begin position="183"/>
        <end position="208"/>
    </location>
</feature>
<protein>
    <submittedName>
        <fullName evidence="8">YihY/virulence factor BrkB family protein</fullName>
    </submittedName>
</protein>
<evidence type="ECO:0000256" key="7">
    <source>
        <dbReference type="SAM" id="Phobius"/>
    </source>
</evidence>
<feature type="transmembrane region" description="Helical" evidence="7">
    <location>
        <begin position="141"/>
        <end position="162"/>
    </location>
</feature>
<sequence length="329" mass="34988">MFRRAGRRRAGTADRTVPASGKRGESGGAGQEDTVAANTLRTRRSTPGNRAAESVRLVRSTLRGTAVRLWHDNIADYAAALTYYAVLALVPALLVSVSLVGLAGDGTRERLILDLTSYAPPQSAQVLREALEGLTSTPSSLWALLVSGVLSALWSASSYLAVFRRALHTMYRLPDTRPPLRAAHVLVLTAGALLALLVAGAASLVATGPVARRLAAAVGHSGTDTVAALRWPVLLAIVTALVLILYRTGPAQARRKRRGFSGGVLAAFLWLGASVVFTLYTQFGTYSRIYGSLAGIVVFLVWLWFTNLALLAGAQFNAVLARAEERTDP</sequence>
<feature type="region of interest" description="Disordered" evidence="6">
    <location>
        <begin position="1"/>
        <end position="52"/>
    </location>
</feature>
<keyword evidence="9" id="KW-1185">Reference proteome</keyword>
<keyword evidence="4 7" id="KW-1133">Transmembrane helix</keyword>
<dbReference type="PIRSF" id="PIRSF035875">
    <property type="entry name" value="RNase_BN"/>
    <property type="match status" value="1"/>
</dbReference>
<dbReference type="PANTHER" id="PTHR30213">
    <property type="entry name" value="INNER MEMBRANE PROTEIN YHJD"/>
    <property type="match status" value="1"/>
</dbReference>
<evidence type="ECO:0000256" key="1">
    <source>
        <dbReference type="ARBA" id="ARBA00004651"/>
    </source>
</evidence>
<reference evidence="8 9" key="1">
    <citation type="submission" date="2017-09" db="EMBL/GenBank/DDBJ databases">
        <authorList>
            <person name="Lee N."/>
            <person name="Cho B.-K."/>
        </authorList>
    </citation>
    <scope>NUCLEOTIDE SEQUENCE [LARGE SCALE GENOMIC DNA]</scope>
    <source>
        <strain evidence="8 9">ATCC 19740</strain>
    </source>
</reference>
<keyword evidence="5 7" id="KW-0472">Membrane</keyword>
<name>A0ABX6B9G2_9ACTN</name>
<comment type="subcellular location">
    <subcellularLocation>
        <location evidence="1">Cell membrane</location>
        <topology evidence="1">Multi-pass membrane protein</topology>
    </subcellularLocation>
</comment>
<keyword evidence="3 7" id="KW-0812">Transmembrane</keyword>
<dbReference type="Proteomes" id="UP000326029">
    <property type="component" value="Chromosome"/>
</dbReference>
<evidence type="ECO:0000256" key="3">
    <source>
        <dbReference type="ARBA" id="ARBA00022692"/>
    </source>
</evidence>
<feature type="compositionally biased region" description="Basic residues" evidence="6">
    <location>
        <begin position="1"/>
        <end position="10"/>
    </location>
</feature>
<dbReference type="InterPro" id="IPR017039">
    <property type="entry name" value="Virul_fac_BrkB"/>
</dbReference>
<dbReference type="Pfam" id="PF03631">
    <property type="entry name" value="Virul_fac_BrkB"/>
    <property type="match status" value="1"/>
</dbReference>
<organism evidence="8 9">
    <name type="scientific">Streptomyces cinereoruber</name>
    <dbReference type="NCBI Taxonomy" id="67260"/>
    <lineage>
        <taxon>Bacteria</taxon>
        <taxon>Bacillati</taxon>
        <taxon>Actinomycetota</taxon>
        <taxon>Actinomycetes</taxon>
        <taxon>Kitasatosporales</taxon>
        <taxon>Streptomycetaceae</taxon>
        <taxon>Streptomyces</taxon>
    </lineage>
</organism>
<proteinExistence type="predicted"/>
<evidence type="ECO:0000313" key="8">
    <source>
        <dbReference type="EMBL" id="QEV31043.1"/>
    </source>
</evidence>